<dbReference type="EC" id="3.2.1.17" evidence="1"/>
<name>A0A1L1PKM4_HYDIT</name>
<dbReference type="CDD" id="cd00736">
    <property type="entry name" value="lambda_lys-like"/>
    <property type="match status" value="1"/>
</dbReference>
<dbReference type="InterPro" id="IPR023346">
    <property type="entry name" value="Lysozyme-like_dom_sf"/>
</dbReference>
<sequence>MRPAFLIASAGLLAAGAWLLMRREQEAADLWASAVQAGEGIAEEVTEAAETIIDTITMRLDLSKMRTVTAADVAHPNVRALVAVIRRGEGTAGEDGYRTLFGGGLFTSFADHPRQRITRMLGGKPITSTAAGAGQFLASTWDETARIMGLTDFTPASQDRAIVGRIAARGALDDAKAGRVDLALQKIAREWASMPGSPYGQPVISLATARGVFASAGGTFA</sequence>
<dbReference type="SUPFAM" id="SSF53955">
    <property type="entry name" value="Lysozyme-like"/>
    <property type="match status" value="1"/>
</dbReference>
<protein>
    <submittedName>
        <fullName evidence="1">Lysozyme</fullName>
        <ecNumber evidence="1">3.2.1.17</ecNumber>
    </submittedName>
</protein>
<evidence type="ECO:0000313" key="2">
    <source>
        <dbReference type="Proteomes" id="UP000028878"/>
    </source>
</evidence>
<organism evidence="1 2">
    <name type="scientific">Hydrogenophaga intermedia</name>
    <dbReference type="NCBI Taxonomy" id="65786"/>
    <lineage>
        <taxon>Bacteria</taxon>
        <taxon>Pseudomonadati</taxon>
        <taxon>Pseudomonadota</taxon>
        <taxon>Betaproteobacteria</taxon>
        <taxon>Burkholderiales</taxon>
        <taxon>Comamonadaceae</taxon>
        <taxon>Hydrogenophaga</taxon>
    </lineage>
</organism>
<keyword evidence="2" id="KW-1185">Reference proteome</keyword>
<reference evidence="2" key="1">
    <citation type="submission" date="2014-11" db="EMBL/GenBank/DDBJ databases">
        <title>Draft genome sequence of Hydrogenophaga intermedia S1.</title>
        <authorList>
            <person name="Gan H.M."/>
            <person name="Chew T.H."/>
            <person name="Stolz A."/>
        </authorList>
    </citation>
    <scope>NUCLEOTIDE SEQUENCE [LARGE SCALE GENOMIC DNA]</scope>
    <source>
        <strain evidence="2">S1</strain>
    </source>
</reference>
<gene>
    <name evidence="1" type="ORF">BN948_01909</name>
</gene>
<proteinExistence type="predicted"/>
<dbReference type="GO" id="GO:0003796">
    <property type="term" value="F:lysozyme activity"/>
    <property type="evidence" value="ECO:0007669"/>
    <property type="project" value="UniProtKB-EC"/>
</dbReference>
<evidence type="ECO:0000313" key="1">
    <source>
        <dbReference type="EMBL" id="CDN87487.1"/>
    </source>
</evidence>
<accession>A0A1L1PKM4</accession>
<keyword evidence="1" id="KW-0378">Hydrolase</keyword>
<dbReference type="Proteomes" id="UP000028878">
    <property type="component" value="Unassembled WGS sequence"/>
</dbReference>
<keyword evidence="1" id="KW-0326">Glycosidase</keyword>
<dbReference type="EMBL" id="CCAE010000011">
    <property type="protein sequence ID" value="CDN87487.1"/>
    <property type="molecule type" value="Genomic_DNA"/>
</dbReference>
<dbReference type="AlphaFoldDB" id="A0A1L1PKM4"/>
<dbReference type="RefSeq" id="WP_238327229.1">
    <property type="nucleotide sequence ID" value="NZ_CCAE010000011.1"/>
</dbReference>
<dbReference type="Gene3D" id="1.10.530.10">
    <property type="match status" value="1"/>
</dbReference>